<dbReference type="InterPro" id="IPR046960">
    <property type="entry name" value="PPR_At4g14850-like_plant"/>
</dbReference>
<feature type="repeat" description="PPR" evidence="2">
    <location>
        <begin position="205"/>
        <end position="239"/>
    </location>
</feature>
<dbReference type="GO" id="GO:0008270">
    <property type="term" value="F:zinc ion binding"/>
    <property type="evidence" value="ECO:0007669"/>
    <property type="project" value="InterPro"/>
</dbReference>
<accession>A0A5P1ELW7</accession>
<dbReference type="FunFam" id="1.25.40.10:FF:000679">
    <property type="entry name" value="Pentatricopeptide repeat-containing protein At5g03800"/>
    <property type="match status" value="1"/>
</dbReference>
<dbReference type="FunFam" id="1.25.40.10:FF:000073">
    <property type="entry name" value="Pentatricopeptide repeat-containing protein chloroplastic"/>
    <property type="match status" value="1"/>
</dbReference>
<name>A0A5P1ELW7_ASPOF</name>
<dbReference type="NCBIfam" id="TIGR00756">
    <property type="entry name" value="PPR"/>
    <property type="match status" value="8"/>
</dbReference>
<proteinExistence type="predicted"/>
<evidence type="ECO:0000313" key="5">
    <source>
        <dbReference type="Proteomes" id="UP000243459"/>
    </source>
</evidence>
<organism evidence="4 5">
    <name type="scientific">Asparagus officinalis</name>
    <name type="common">Garden asparagus</name>
    <dbReference type="NCBI Taxonomy" id="4686"/>
    <lineage>
        <taxon>Eukaryota</taxon>
        <taxon>Viridiplantae</taxon>
        <taxon>Streptophyta</taxon>
        <taxon>Embryophyta</taxon>
        <taxon>Tracheophyta</taxon>
        <taxon>Spermatophyta</taxon>
        <taxon>Magnoliopsida</taxon>
        <taxon>Liliopsida</taxon>
        <taxon>Asparagales</taxon>
        <taxon>Asparagaceae</taxon>
        <taxon>Asparagoideae</taxon>
        <taxon>Asparagus</taxon>
    </lineage>
</organism>
<dbReference type="AlphaFoldDB" id="A0A5P1ELW7"/>
<evidence type="ECO:0000259" key="3">
    <source>
        <dbReference type="Pfam" id="PF14432"/>
    </source>
</evidence>
<dbReference type="InterPro" id="IPR002885">
    <property type="entry name" value="PPR_rpt"/>
</dbReference>
<keyword evidence="1" id="KW-0677">Repeat</keyword>
<sequence>MASTIIIPFLPPNHNPKPHLKFSTSTSASPNPTHSIPPRNLTHLLRLSTQTQNLNLGKSIHSIILKSQHYNDHTRLLNSLISVYLKFNRLIDARNAFDEMPSPDIASFASLISAYSKIGREIDAVLLFDQMRQLGIFPNGFCFVALLTACIRNSNCELGTQIHALAVKAGSCDCVYVANAVMGMYVSCGFFEDALDVFDKMNERDVSSWNTVISAMVKDCRYREAFELFREMKMEGEFGDRFSISTLLSAMSQGFSLEEGEAVHAYALKLGLDFDLSVGNALIRLYTQLSDIEKVIGVFDRMPEKDVISWTGMLNGFMEFGFIESAVDIFEKMPKRNIVSYNALLAGFCKNGEGLRGLRLFQQILKDGPKISDFTVTSVVNTCAMVGERKKSEQIHGFVIKMGFTSNAWVEAALLDMCAKCDRVEDAEKIYDRKIQKGSFPITWTSLISARARNGQPEEALSLFQSGLKRDDLMDVIDEVTLATVLGVCGSLGFAVMGEQIHGFAYKSNVVGDIGVGNAIVSMYSKCGNLENALNFFNQMHRHDLVSWNGLINSYLNYRKGDEALNAWSKMELLGQKPDHITFLLIISACKFTTSNSVSTCQNLFLSMLSSYNIKPSLEHYSAMVDVLSCWGHFDEAKNLIISMPFKPDASIWRALLENCKKHSNISLGRQAIQKLLTLEPKDPSSYTLISNLYSASGRWHCSNKLRQEMRLNGLKKIPAKSWIIHQNTVHSFYGRDKSHSQSKDIYSGLEVLILECMKAGYEPDTSFVLQEAEEYQKRHFLFYHSAKLAVAYGVLVARPGEVVRVMKNVRLCGDCHEFFKVVSSVTGRRILVRDGSGFHRFEGGECICGDCW</sequence>
<dbReference type="PANTHER" id="PTHR47926:SF512">
    <property type="entry name" value="REPEAT (PPR) SUPERFAMILY PROTEIN, PUTATIVE-RELATED"/>
    <property type="match status" value="1"/>
</dbReference>
<feature type="repeat" description="PPR" evidence="2">
    <location>
        <begin position="337"/>
        <end position="371"/>
    </location>
</feature>
<evidence type="ECO:0000256" key="2">
    <source>
        <dbReference type="PROSITE-ProRule" id="PRU00708"/>
    </source>
</evidence>
<dbReference type="Pfam" id="PF13041">
    <property type="entry name" value="PPR_2"/>
    <property type="match status" value="3"/>
</dbReference>
<dbReference type="InterPro" id="IPR032867">
    <property type="entry name" value="DYW_dom"/>
</dbReference>
<dbReference type="Proteomes" id="UP000243459">
    <property type="component" value="Chromosome 7"/>
</dbReference>
<dbReference type="GO" id="GO:0003723">
    <property type="term" value="F:RNA binding"/>
    <property type="evidence" value="ECO:0007669"/>
    <property type="project" value="InterPro"/>
</dbReference>
<dbReference type="InterPro" id="IPR046848">
    <property type="entry name" value="E_motif"/>
</dbReference>
<feature type="domain" description="DYW" evidence="3">
    <location>
        <begin position="761"/>
        <end position="853"/>
    </location>
</feature>
<feature type="repeat" description="PPR" evidence="2">
    <location>
        <begin position="306"/>
        <end position="336"/>
    </location>
</feature>
<feature type="repeat" description="PPR" evidence="2">
    <location>
        <begin position="407"/>
        <end position="441"/>
    </location>
</feature>
<protein>
    <recommendedName>
        <fullName evidence="3">DYW domain-containing protein</fullName>
    </recommendedName>
</protein>
<dbReference type="Gramene" id="ONK65040">
    <property type="protein sequence ID" value="ONK65040"/>
    <property type="gene ID" value="A4U43_C07F32860"/>
</dbReference>
<feature type="repeat" description="PPR" evidence="2">
    <location>
        <begin position="104"/>
        <end position="138"/>
    </location>
</feature>
<keyword evidence="5" id="KW-1185">Reference proteome</keyword>
<dbReference type="SUPFAM" id="SSF48452">
    <property type="entry name" value="TPR-like"/>
    <property type="match status" value="2"/>
</dbReference>
<dbReference type="Pfam" id="PF14432">
    <property type="entry name" value="DYW_deaminase"/>
    <property type="match status" value="1"/>
</dbReference>
<dbReference type="Pfam" id="PF20431">
    <property type="entry name" value="E_motif"/>
    <property type="match status" value="1"/>
</dbReference>
<evidence type="ECO:0000256" key="1">
    <source>
        <dbReference type="ARBA" id="ARBA00022737"/>
    </source>
</evidence>
<dbReference type="OMA" id="SFFARDK"/>
<dbReference type="Gene3D" id="1.25.40.10">
    <property type="entry name" value="Tetratricopeptide repeat domain"/>
    <property type="match status" value="5"/>
</dbReference>
<reference evidence="5" key="1">
    <citation type="journal article" date="2017" name="Nat. Commun.">
        <title>The asparagus genome sheds light on the origin and evolution of a young Y chromosome.</title>
        <authorList>
            <person name="Harkess A."/>
            <person name="Zhou J."/>
            <person name="Xu C."/>
            <person name="Bowers J.E."/>
            <person name="Van der Hulst R."/>
            <person name="Ayyampalayam S."/>
            <person name="Mercati F."/>
            <person name="Riccardi P."/>
            <person name="McKain M.R."/>
            <person name="Kakrana A."/>
            <person name="Tang H."/>
            <person name="Ray J."/>
            <person name="Groenendijk J."/>
            <person name="Arikit S."/>
            <person name="Mathioni S.M."/>
            <person name="Nakano M."/>
            <person name="Shan H."/>
            <person name="Telgmann-Rauber A."/>
            <person name="Kanno A."/>
            <person name="Yue Z."/>
            <person name="Chen H."/>
            <person name="Li W."/>
            <person name="Chen Y."/>
            <person name="Xu X."/>
            <person name="Zhang Y."/>
            <person name="Luo S."/>
            <person name="Chen H."/>
            <person name="Gao J."/>
            <person name="Mao Z."/>
            <person name="Pires J.C."/>
            <person name="Luo M."/>
            <person name="Kudrna D."/>
            <person name="Wing R.A."/>
            <person name="Meyers B.C."/>
            <person name="Yi K."/>
            <person name="Kong H."/>
            <person name="Lavrijsen P."/>
            <person name="Sunseri F."/>
            <person name="Falavigna A."/>
            <person name="Ye Y."/>
            <person name="Leebens-Mack J.H."/>
            <person name="Chen G."/>
        </authorList>
    </citation>
    <scope>NUCLEOTIDE SEQUENCE [LARGE SCALE GENOMIC DNA]</scope>
    <source>
        <strain evidence="5">cv. DH0086</strain>
    </source>
</reference>
<dbReference type="PANTHER" id="PTHR47926">
    <property type="entry name" value="PENTATRICOPEPTIDE REPEAT-CONTAINING PROTEIN"/>
    <property type="match status" value="1"/>
</dbReference>
<dbReference type="EMBL" id="CM007387">
    <property type="protein sequence ID" value="ONK65040.1"/>
    <property type="molecule type" value="Genomic_DNA"/>
</dbReference>
<dbReference type="GO" id="GO:0009451">
    <property type="term" value="P:RNA modification"/>
    <property type="evidence" value="ECO:0007669"/>
    <property type="project" value="InterPro"/>
</dbReference>
<dbReference type="OrthoDB" id="745501at2759"/>
<dbReference type="FunFam" id="1.25.40.10:FF:002102">
    <property type="entry name" value="Pentatricopeptide repeat-containing protein103"/>
    <property type="match status" value="1"/>
</dbReference>
<gene>
    <name evidence="4" type="ORF">A4U43_C07F32860</name>
</gene>
<feature type="repeat" description="PPR" evidence="2">
    <location>
        <begin position="544"/>
        <end position="578"/>
    </location>
</feature>
<dbReference type="Pfam" id="PF01535">
    <property type="entry name" value="PPR"/>
    <property type="match status" value="6"/>
</dbReference>
<dbReference type="InterPro" id="IPR011990">
    <property type="entry name" value="TPR-like_helical_dom_sf"/>
</dbReference>
<dbReference type="PROSITE" id="PS51375">
    <property type="entry name" value="PPR"/>
    <property type="match status" value="6"/>
</dbReference>
<evidence type="ECO:0000313" key="4">
    <source>
        <dbReference type="EMBL" id="ONK65040.1"/>
    </source>
</evidence>